<name>A0A8H7ZNN0_9FUNG</name>
<organism evidence="1 2">
    <name type="scientific">Olpidium bornovanus</name>
    <dbReference type="NCBI Taxonomy" id="278681"/>
    <lineage>
        <taxon>Eukaryota</taxon>
        <taxon>Fungi</taxon>
        <taxon>Fungi incertae sedis</taxon>
        <taxon>Olpidiomycota</taxon>
        <taxon>Olpidiomycotina</taxon>
        <taxon>Olpidiomycetes</taxon>
        <taxon>Olpidiales</taxon>
        <taxon>Olpidiaceae</taxon>
        <taxon>Olpidium</taxon>
    </lineage>
</organism>
<evidence type="ECO:0000313" key="2">
    <source>
        <dbReference type="Proteomes" id="UP000673691"/>
    </source>
</evidence>
<dbReference type="Proteomes" id="UP000673691">
    <property type="component" value="Unassembled WGS sequence"/>
</dbReference>
<gene>
    <name evidence="1" type="ORF">BJ554DRAFT_3522</name>
</gene>
<reference evidence="1 2" key="1">
    <citation type="journal article" name="Sci. Rep.">
        <title>Genome-scale phylogenetic analyses confirm Olpidium as the closest living zoosporic fungus to the non-flagellated, terrestrial fungi.</title>
        <authorList>
            <person name="Chang Y."/>
            <person name="Rochon D."/>
            <person name="Sekimoto S."/>
            <person name="Wang Y."/>
            <person name="Chovatia M."/>
            <person name="Sandor L."/>
            <person name="Salamov A."/>
            <person name="Grigoriev I.V."/>
            <person name="Stajich J.E."/>
            <person name="Spatafora J.W."/>
        </authorList>
    </citation>
    <scope>NUCLEOTIDE SEQUENCE [LARGE SCALE GENOMIC DNA]</scope>
    <source>
        <strain evidence="1">S191</strain>
    </source>
</reference>
<dbReference type="OrthoDB" id="30881at2759"/>
<protein>
    <submittedName>
        <fullName evidence="1">Uncharacterized protein</fullName>
    </submittedName>
</protein>
<dbReference type="EMBL" id="JAEFCI010011365">
    <property type="protein sequence ID" value="KAG5456671.1"/>
    <property type="molecule type" value="Genomic_DNA"/>
</dbReference>
<accession>A0A8H7ZNN0</accession>
<dbReference type="AlphaFoldDB" id="A0A8H7ZNN0"/>
<comment type="caution">
    <text evidence="1">The sequence shown here is derived from an EMBL/GenBank/DDBJ whole genome shotgun (WGS) entry which is preliminary data.</text>
</comment>
<evidence type="ECO:0000313" key="1">
    <source>
        <dbReference type="EMBL" id="KAG5456671.1"/>
    </source>
</evidence>
<proteinExistence type="predicted"/>
<keyword evidence="2" id="KW-1185">Reference proteome</keyword>
<sequence length="48" mass="5162">MIVSPMSHGPRAKVVSGRDLLDNNQVNMISSLTTSCLTALIGTYCLRP</sequence>